<dbReference type="SUPFAM" id="SSF88946">
    <property type="entry name" value="Sigma2 domain of RNA polymerase sigma factors"/>
    <property type="match status" value="1"/>
</dbReference>
<dbReference type="InterPro" id="IPR013249">
    <property type="entry name" value="RNA_pol_sigma70_r4_t2"/>
</dbReference>
<keyword evidence="3" id="KW-0731">Sigma factor</keyword>
<keyword evidence="2" id="KW-0805">Transcription regulation</keyword>
<evidence type="ECO:0000256" key="2">
    <source>
        <dbReference type="ARBA" id="ARBA00023015"/>
    </source>
</evidence>
<dbReference type="InterPro" id="IPR013324">
    <property type="entry name" value="RNA_pol_sigma_r3/r4-like"/>
</dbReference>
<dbReference type="InterPro" id="IPR039425">
    <property type="entry name" value="RNA_pol_sigma-70-like"/>
</dbReference>
<evidence type="ECO:0000259" key="6">
    <source>
        <dbReference type="Pfam" id="PF08281"/>
    </source>
</evidence>
<name>A0AAD8AR46_BIOPF</name>
<protein>
    <submittedName>
        <fullName evidence="7">RNA polymerase sigma factor</fullName>
    </submittedName>
</protein>
<reference evidence="7" key="2">
    <citation type="submission" date="2023-04" db="EMBL/GenBank/DDBJ databases">
        <authorList>
            <person name="Bu L."/>
            <person name="Lu L."/>
            <person name="Laidemitt M.R."/>
            <person name="Zhang S.M."/>
            <person name="Mutuku M."/>
            <person name="Mkoji G."/>
            <person name="Steinauer M."/>
            <person name="Loker E.S."/>
        </authorList>
    </citation>
    <scope>NUCLEOTIDE SEQUENCE</scope>
    <source>
        <strain evidence="7">KasaAsao</strain>
        <tissue evidence="7">Whole Snail</tissue>
    </source>
</reference>
<dbReference type="CDD" id="cd06171">
    <property type="entry name" value="Sigma70_r4"/>
    <property type="match status" value="1"/>
</dbReference>
<dbReference type="InterPro" id="IPR007627">
    <property type="entry name" value="RNA_pol_sigma70_r2"/>
</dbReference>
<dbReference type="Pfam" id="PF08281">
    <property type="entry name" value="Sigma70_r4_2"/>
    <property type="match status" value="1"/>
</dbReference>
<comment type="caution">
    <text evidence="7">The sequence shown here is derived from an EMBL/GenBank/DDBJ whole genome shotgun (WGS) entry which is preliminary data.</text>
</comment>
<evidence type="ECO:0000259" key="5">
    <source>
        <dbReference type="Pfam" id="PF04542"/>
    </source>
</evidence>
<gene>
    <name evidence="7" type="ORF">Bpfe_031208</name>
</gene>
<dbReference type="AlphaFoldDB" id="A0AAD8AR46"/>
<evidence type="ECO:0000313" key="7">
    <source>
        <dbReference type="EMBL" id="KAK0039375.1"/>
    </source>
</evidence>
<organism evidence="7 8">
    <name type="scientific">Biomphalaria pfeifferi</name>
    <name type="common">Bloodfluke planorb</name>
    <name type="synonym">Freshwater snail</name>
    <dbReference type="NCBI Taxonomy" id="112525"/>
    <lineage>
        <taxon>Eukaryota</taxon>
        <taxon>Metazoa</taxon>
        <taxon>Spiralia</taxon>
        <taxon>Lophotrochozoa</taxon>
        <taxon>Mollusca</taxon>
        <taxon>Gastropoda</taxon>
        <taxon>Heterobranchia</taxon>
        <taxon>Euthyneura</taxon>
        <taxon>Panpulmonata</taxon>
        <taxon>Hygrophila</taxon>
        <taxon>Lymnaeoidea</taxon>
        <taxon>Planorbidae</taxon>
        <taxon>Biomphalaria</taxon>
    </lineage>
</organism>
<dbReference type="Gene3D" id="1.10.10.10">
    <property type="entry name" value="Winged helix-like DNA-binding domain superfamily/Winged helix DNA-binding domain"/>
    <property type="match status" value="1"/>
</dbReference>
<dbReference type="InterPro" id="IPR013325">
    <property type="entry name" value="RNA_pol_sigma_r2"/>
</dbReference>
<evidence type="ECO:0000256" key="1">
    <source>
        <dbReference type="ARBA" id="ARBA00010641"/>
    </source>
</evidence>
<dbReference type="InterPro" id="IPR014284">
    <property type="entry name" value="RNA_pol_sigma-70_dom"/>
</dbReference>
<keyword evidence="4" id="KW-0804">Transcription</keyword>
<reference evidence="7" key="1">
    <citation type="journal article" date="2023" name="PLoS Negl. Trop. Dis.">
        <title>A genome sequence for Biomphalaria pfeifferi, the major vector snail for the human-infecting parasite Schistosoma mansoni.</title>
        <authorList>
            <person name="Bu L."/>
            <person name="Lu L."/>
            <person name="Laidemitt M.R."/>
            <person name="Zhang S.M."/>
            <person name="Mutuku M."/>
            <person name="Mkoji G."/>
            <person name="Steinauer M."/>
            <person name="Loker E.S."/>
        </authorList>
    </citation>
    <scope>NUCLEOTIDE SEQUENCE</scope>
    <source>
        <strain evidence="7">KasaAsao</strain>
    </source>
</reference>
<dbReference type="EMBL" id="JASAOG010000451">
    <property type="protein sequence ID" value="KAK0039375.1"/>
    <property type="molecule type" value="Genomic_DNA"/>
</dbReference>
<comment type="similarity">
    <text evidence="1">Belongs to the sigma-70 factor family. ECF subfamily.</text>
</comment>
<dbReference type="GO" id="GO:0006352">
    <property type="term" value="P:DNA-templated transcription initiation"/>
    <property type="evidence" value="ECO:0007669"/>
    <property type="project" value="InterPro"/>
</dbReference>
<dbReference type="PANTHER" id="PTHR43133:SF51">
    <property type="entry name" value="RNA POLYMERASE SIGMA FACTOR"/>
    <property type="match status" value="1"/>
</dbReference>
<dbReference type="Pfam" id="PF04542">
    <property type="entry name" value="Sigma70_r2"/>
    <property type="match status" value="1"/>
</dbReference>
<dbReference type="InterPro" id="IPR036388">
    <property type="entry name" value="WH-like_DNA-bd_sf"/>
</dbReference>
<proteinExistence type="inferred from homology"/>
<dbReference type="GO" id="GO:0003677">
    <property type="term" value="F:DNA binding"/>
    <property type="evidence" value="ECO:0007669"/>
    <property type="project" value="InterPro"/>
</dbReference>
<sequence length="142" mass="16359">MLGREDDARDAVQETFISAYRNLKNFRGEAKVSSWLHRIAVNQCLTIKRRAKTRSEDFLDEDESAEDRTFVAPAHLSPARTTEQSERLSLVRQAVQALPSELKEVVVMKEFQEMTFQEISDTLELPLSTVKSRLYTALKQLR</sequence>
<dbReference type="NCBIfam" id="TIGR02937">
    <property type="entry name" value="sigma70-ECF"/>
    <property type="match status" value="1"/>
</dbReference>
<dbReference type="Gene3D" id="1.10.1740.10">
    <property type="match status" value="1"/>
</dbReference>
<dbReference type="SUPFAM" id="SSF88659">
    <property type="entry name" value="Sigma3 and sigma4 domains of RNA polymerase sigma factors"/>
    <property type="match status" value="1"/>
</dbReference>
<evidence type="ECO:0000256" key="3">
    <source>
        <dbReference type="ARBA" id="ARBA00023082"/>
    </source>
</evidence>
<accession>A0AAD8AR46</accession>
<dbReference type="PANTHER" id="PTHR43133">
    <property type="entry name" value="RNA POLYMERASE ECF-TYPE SIGMA FACTO"/>
    <property type="match status" value="1"/>
</dbReference>
<feature type="domain" description="RNA polymerase sigma-70 region 2" evidence="5">
    <location>
        <begin position="1"/>
        <end position="52"/>
    </location>
</feature>
<evidence type="ECO:0000313" key="8">
    <source>
        <dbReference type="Proteomes" id="UP001233172"/>
    </source>
</evidence>
<dbReference type="Proteomes" id="UP001233172">
    <property type="component" value="Unassembled WGS sequence"/>
</dbReference>
<evidence type="ECO:0000256" key="4">
    <source>
        <dbReference type="ARBA" id="ARBA00023163"/>
    </source>
</evidence>
<dbReference type="GO" id="GO:0016987">
    <property type="term" value="F:sigma factor activity"/>
    <property type="evidence" value="ECO:0007669"/>
    <property type="project" value="UniProtKB-KW"/>
</dbReference>
<keyword evidence="8" id="KW-1185">Reference proteome</keyword>
<feature type="domain" description="RNA polymerase sigma factor 70 region 4 type 2" evidence="6">
    <location>
        <begin position="90"/>
        <end position="141"/>
    </location>
</feature>